<evidence type="ECO:0000313" key="3">
    <source>
        <dbReference type="Proteomes" id="UP000242699"/>
    </source>
</evidence>
<proteinExistence type="predicted"/>
<dbReference type="Proteomes" id="UP000242699">
    <property type="component" value="Unassembled WGS sequence"/>
</dbReference>
<organism evidence="2 3">
    <name type="scientific">Sulfobacillus benefaciens</name>
    <dbReference type="NCBI Taxonomy" id="453960"/>
    <lineage>
        <taxon>Bacteria</taxon>
        <taxon>Bacillati</taxon>
        <taxon>Bacillota</taxon>
        <taxon>Clostridia</taxon>
        <taxon>Eubacteriales</taxon>
        <taxon>Clostridiales Family XVII. Incertae Sedis</taxon>
        <taxon>Sulfobacillus</taxon>
    </lineage>
</organism>
<sequence>MYGIAEWFGRAMAELTSEERVEYAKKAQQPIEEAHMECPYRTKTFGKPMLCNKAGGVCALASYSQDSTASAPTIAPSSVCICPARLLEPAVFRRIGQAILGSEDMFLVREVPFLQNAVPSDNGPTFKAGRIDFVIVDKDDRSKWCAVETQSVYFSGQNMGMEFDALIASGGDLIMPVGRRRPDYRSSVPKRLSPQLMLKVPQLGRGKYLAVIVDEFVYRQMAPLAEVPVDSCEMTPEELRLEKLALSEVIWFIVALRTNQPTTIETERYTTLAHSIQAVDSALPIPMNRFTANLSQLIDDPSQRGDKVIPLFAEPS</sequence>
<evidence type="ECO:0000313" key="2">
    <source>
        <dbReference type="EMBL" id="PSR22000.1"/>
    </source>
</evidence>
<feature type="domain" description="Restriction endonuclease type II NotI" evidence="1">
    <location>
        <begin position="33"/>
        <end position="234"/>
    </location>
</feature>
<dbReference type="EMBL" id="PXYT01000121">
    <property type="protein sequence ID" value="PSR22000.1"/>
    <property type="molecule type" value="Genomic_DNA"/>
</dbReference>
<protein>
    <recommendedName>
        <fullName evidence="1">Restriction endonuclease type II NotI domain-containing protein</fullName>
    </recommendedName>
</protein>
<dbReference type="AlphaFoldDB" id="A0A2T2WIF2"/>
<accession>A0A2T2WIF2</accession>
<dbReference type="InterPro" id="IPR022009">
    <property type="entry name" value="Resctriction_endonuc_II_NotI"/>
</dbReference>
<comment type="caution">
    <text evidence="2">The sequence shown here is derived from an EMBL/GenBank/DDBJ whole genome shotgun (WGS) entry which is preliminary data.</text>
</comment>
<gene>
    <name evidence="2" type="ORF">C7B43_21010</name>
</gene>
<evidence type="ECO:0000259" key="1">
    <source>
        <dbReference type="Pfam" id="PF12183"/>
    </source>
</evidence>
<dbReference type="Pfam" id="PF12183">
    <property type="entry name" value="NotI"/>
    <property type="match status" value="1"/>
</dbReference>
<reference evidence="2 3" key="1">
    <citation type="journal article" date="2014" name="BMC Genomics">
        <title>Comparison of environmental and isolate Sulfobacillus genomes reveals diverse carbon, sulfur, nitrogen, and hydrogen metabolisms.</title>
        <authorList>
            <person name="Justice N.B."/>
            <person name="Norman A."/>
            <person name="Brown C.T."/>
            <person name="Singh A."/>
            <person name="Thomas B.C."/>
            <person name="Banfield J.F."/>
        </authorList>
    </citation>
    <scope>NUCLEOTIDE SEQUENCE [LARGE SCALE GENOMIC DNA]</scope>
    <source>
        <strain evidence="2">AMDSBA1</strain>
    </source>
</reference>
<name>A0A2T2WIF2_9FIRM</name>